<evidence type="ECO:0000313" key="2">
    <source>
        <dbReference type="EMBL" id="KAF7362931.1"/>
    </source>
</evidence>
<feature type="transmembrane region" description="Helical" evidence="1">
    <location>
        <begin position="271"/>
        <end position="293"/>
    </location>
</feature>
<gene>
    <name evidence="2" type="ORF">MVEN_00644100</name>
</gene>
<proteinExistence type="predicted"/>
<feature type="transmembrane region" description="Helical" evidence="1">
    <location>
        <begin position="131"/>
        <end position="155"/>
    </location>
</feature>
<dbReference type="EMBL" id="JACAZI010000004">
    <property type="protein sequence ID" value="KAF7362931.1"/>
    <property type="molecule type" value="Genomic_DNA"/>
</dbReference>
<evidence type="ECO:0000313" key="3">
    <source>
        <dbReference type="Proteomes" id="UP000620124"/>
    </source>
</evidence>
<feature type="transmembrane region" description="Helical" evidence="1">
    <location>
        <begin position="61"/>
        <end position="87"/>
    </location>
</feature>
<dbReference type="Proteomes" id="UP000620124">
    <property type="component" value="Unassembled WGS sequence"/>
</dbReference>
<feature type="transmembrane region" description="Helical" evidence="1">
    <location>
        <begin position="27"/>
        <end position="49"/>
    </location>
</feature>
<organism evidence="2 3">
    <name type="scientific">Mycena venus</name>
    <dbReference type="NCBI Taxonomy" id="2733690"/>
    <lineage>
        <taxon>Eukaryota</taxon>
        <taxon>Fungi</taxon>
        <taxon>Dikarya</taxon>
        <taxon>Basidiomycota</taxon>
        <taxon>Agaricomycotina</taxon>
        <taxon>Agaricomycetes</taxon>
        <taxon>Agaricomycetidae</taxon>
        <taxon>Agaricales</taxon>
        <taxon>Marasmiineae</taxon>
        <taxon>Mycenaceae</taxon>
        <taxon>Mycena</taxon>
    </lineage>
</organism>
<comment type="caution">
    <text evidence="2">The sequence shown here is derived from an EMBL/GenBank/DDBJ whole genome shotgun (WGS) entry which is preliminary data.</text>
</comment>
<evidence type="ECO:0000256" key="1">
    <source>
        <dbReference type="SAM" id="Phobius"/>
    </source>
</evidence>
<protein>
    <submittedName>
        <fullName evidence="2">Uncharacterized protein</fullName>
    </submittedName>
</protein>
<dbReference type="OrthoDB" id="2548432at2759"/>
<feature type="transmembrane region" description="Helical" evidence="1">
    <location>
        <begin position="232"/>
        <end position="265"/>
    </location>
</feature>
<name>A0A8H6YRB5_9AGAR</name>
<keyword evidence="1" id="KW-1133">Transmembrane helix</keyword>
<accession>A0A8H6YRB5</accession>
<feature type="transmembrane region" description="Helical" evidence="1">
    <location>
        <begin position="107"/>
        <end position="124"/>
    </location>
</feature>
<keyword evidence="1" id="KW-0472">Membrane</keyword>
<feature type="transmembrane region" description="Helical" evidence="1">
    <location>
        <begin position="175"/>
        <end position="197"/>
    </location>
</feature>
<keyword evidence="3" id="KW-1185">Reference proteome</keyword>
<dbReference type="AlphaFoldDB" id="A0A8H6YRB5"/>
<keyword evidence="1" id="KW-0812">Transmembrane</keyword>
<sequence length="338" mass="37723">MSAPAPIPSDLAIAIVEAYAESIRPGFAFILIPTIFGVLMVPLLILLLVFSTAHTRRRPIFILNVVSVCMGIVSSVLTVHLTISTVLFPFKTVNHAEDFFYTCLEVWKGWFAEAVLLLRVAVVFPRSRLTLLLSFPIAIKVTRAILNIVYLVKWGKMLFTGTGNQYVVLQSLPKYLFKAIILLELVDNGYVSFLFLWKLQQQRRGSFLAGRELDPINFSTQQSFRNKLQNIFWIASTNFVFPLVFNVVKLVAVLIGTSVVLYAALDMVNTNIVIICTVFATVWSSTTSFIEAISRPDAIASVKPIIFAVEETIDAISVLPNREQTGEDQKSAVQAQKE</sequence>
<reference evidence="2" key="1">
    <citation type="submission" date="2020-05" db="EMBL/GenBank/DDBJ databases">
        <title>Mycena genomes resolve the evolution of fungal bioluminescence.</title>
        <authorList>
            <person name="Tsai I.J."/>
        </authorList>
    </citation>
    <scope>NUCLEOTIDE SEQUENCE</scope>
    <source>
        <strain evidence="2">CCC161011</strain>
    </source>
</reference>